<evidence type="ECO:0000256" key="3">
    <source>
        <dbReference type="ARBA" id="ARBA00022840"/>
    </source>
</evidence>
<protein>
    <submittedName>
        <fullName evidence="5">ABC transporter ATP-binding protein</fullName>
    </submittedName>
</protein>
<dbReference type="InterPro" id="IPR003593">
    <property type="entry name" value="AAA+_ATPase"/>
</dbReference>
<evidence type="ECO:0000313" key="6">
    <source>
        <dbReference type="Proteomes" id="UP000606463"/>
    </source>
</evidence>
<dbReference type="SUPFAM" id="SSF52540">
    <property type="entry name" value="P-loop containing nucleoside triphosphate hydrolases"/>
    <property type="match status" value="1"/>
</dbReference>
<organism evidence="5 6">
    <name type="scientific">Aquifex aeolicus</name>
    <dbReference type="NCBI Taxonomy" id="63363"/>
    <lineage>
        <taxon>Bacteria</taxon>
        <taxon>Pseudomonadati</taxon>
        <taxon>Aquificota</taxon>
        <taxon>Aquificia</taxon>
        <taxon>Aquificales</taxon>
        <taxon>Aquificaceae</taxon>
        <taxon>Aquifex</taxon>
    </lineage>
</organism>
<sequence>MLLELKNISVAYFGSFLFKRKPFFALKNISFSVNYRESVTILGESGSGKTTLGRLTVRLVKPTEGKVFLKGRNIFSYGKEYTRKVSMVFQNPREALNPRYSVWEAVEEPLLVHGIKNRKEIVEKVLTSVDIEEKLWFRKTYQLSGGQKQRVAIARALALNPLLIVADEPTSALDLSVAYEILELFKKLKHKQSLIFITHDVRMGTKVGEKIILLLGGRILEISPVKEFLEKPLHPYGVFLLNNLPVESPYKRKGNLKGMELETLRDEGCPFRINCPYNHEKCKLFPPERIVKVENGERRVWCWIYI</sequence>
<proteinExistence type="predicted"/>
<dbReference type="PANTHER" id="PTHR43776:SF8">
    <property type="entry name" value="ABC TRANSPORTER, ATP-BINDING PROTEIN"/>
    <property type="match status" value="1"/>
</dbReference>
<dbReference type="GO" id="GO:0005524">
    <property type="term" value="F:ATP binding"/>
    <property type="evidence" value="ECO:0007669"/>
    <property type="project" value="UniProtKB-KW"/>
</dbReference>
<dbReference type="CDD" id="cd03257">
    <property type="entry name" value="ABC_NikE_OppD_transporters"/>
    <property type="match status" value="1"/>
</dbReference>
<dbReference type="GO" id="GO:0016887">
    <property type="term" value="F:ATP hydrolysis activity"/>
    <property type="evidence" value="ECO:0007669"/>
    <property type="project" value="InterPro"/>
</dbReference>
<dbReference type="GO" id="GO:0055085">
    <property type="term" value="P:transmembrane transport"/>
    <property type="evidence" value="ECO:0007669"/>
    <property type="project" value="UniProtKB-ARBA"/>
</dbReference>
<dbReference type="InterPro" id="IPR050319">
    <property type="entry name" value="ABC_transp_ATP-bind"/>
</dbReference>
<dbReference type="InterPro" id="IPR017871">
    <property type="entry name" value="ABC_transporter-like_CS"/>
</dbReference>
<dbReference type="SMART" id="SM00382">
    <property type="entry name" value="AAA"/>
    <property type="match status" value="1"/>
</dbReference>
<dbReference type="GO" id="GO:0015833">
    <property type="term" value="P:peptide transport"/>
    <property type="evidence" value="ECO:0007669"/>
    <property type="project" value="InterPro"/>
</dbReference>
<dbReference type="Pfam" id="PF00005">
    <property type="entry name" value="ABC_tran"/>
    <property type="match status" value="1"/>
</dbReference>
<dbReference type="Gene3D" id="3.40.50.300">
    <property type="entry name" value="P-loop containing nucleotide triphosphate hydrolases"/>
    <property type="match status" value="1"/>
</dbReference>
<dbReference type="InterPro" id="IPR027417">
    <property type="entry name" value="P-loop_NTPase"/>
</dbReference>
<evidence type="ECO:0000256" key="2">
    <source>
        <dbReference type="ARBA" id="ARBA00022741"/>
    </source>
</evidence>
<gene>
    <name evidence="5" type="ORF">EYH37_04915</name>
</gene>
<dbReference type="PROSITE" id="PS50893">
    <property type="entry name" value="ABC_TRANSPORTER_2"/>
    <property type="match status" value="1"/>
</dbReference>
<evidence type="ECO:0000313" key="5">
    <source>
        <dbReference type="EMBL" id="HIP98683.1"/>
    </source>
</evidence>
<evidence type="ECO:0000256" key="1">
    <source>
        <dbReference type="ARBA" id="ARBA00022448"/>
    </source>
</evidence>
<dbReference type="EMBL" id="DQVE01000050">
    <property type="protein sequence ID" value="HIP98683.1"/>
    <property type="molecule type" value="Genomic_DNA"/>
</dbReference>
<dbReference type="Pfam" id="PF08352">
    <property type="entry name" value="oligo_HPY"/>
    <property type="match status" value="1"/>
</dbReference>
<dbReference type="Proteomes" id="UP000606463">
    <property type="component" value="Unassembled WGS sequence"/>
</dbReference>
<name>A0A9D0YQH3_AQUAO</name>
<keyword evidence="1" id="KW-0813">Transport</keyword>
<dbReference type="InterPro" id="IPR013563">
    <property type="entry name" value="Oligopep_ABC_C"/>
</dbReference>
<keyword evidence="2" id="KW-0547">Nucleotide-binding</keyword>
<dbReference type="AlphaFoldDB" id="A0A9D0YQH3"/>
<reference evidence="5" key="1">
    <citation type="journal article" date="2020" name="ISME J.">
        <title>Gammaproteobacteria mediating utilization of methyl-, sulfur- and petroleum organic compounds in deep ocean hydrothermal plumes.</title>
        <authorList>
            <person name="Zhou Z."/>
            <person name="Liu Y."/>
            <person name="Pan J."/>
            <person name="Cron B.R."/>
            <person name="Toner B.M."/>
            <person name="Anantharaman K."/>
            <person name="Breier J.A."/>
            <person name="Dick G.J."/>
            <person name="Li M."/>
        </authorList>
    </citation>
    <scope>NUCLEOTIDE SEQUENCE</scope>
    <source>
        <strain evidence="5">SZUA-1501</strain>
    </source>
</reference>
<comment type="caution">
    <text evidence="5">The sequence shown here is derived from an EMBL/GenBank/DDBJ whole genome shotgun (WGS) entry which is preliminary data.</text>
</comment>
<dbReference type="NCBIfam" id="TIGR01727">
    <property type="entry name" value="oligo_HPY"/>
    <property type="match status" value="1"/>
</dbReference>
<dbReference type="PROSITE" id="PS00211">
    <property type="entry name" value="ABC_TRANSPORTER_1"/>
    <property type="match status" value="1"/>
</dbReference>
<feature type="domain" description="ABC transporter" evidence="4">
    <location>
        <begin position="3"/>
        <end position="241"/>
    </location>
</feature>
<keyword evidence="3 5" id="KW-0067">ATP-binding</keyword>
<dbReference type="InterPro" id="IPR003439">
    <property type="entry name" value="ABC_transporter-like_ATP-bd"/>
</dbReference>
<evidence type="ECO:0000259" key="4">
    <source>
        <dbReference type="PROSITE" id="PS50893"/>
    </source>
</evidence>
<accession>A0A9D0YQH3</accession>
<dbReference type="PANTHER" id="PTHR43776">
    <property type="entry name" value="TRANSPORT ATP-BINDING PROTEIN"/>
    <property type="match status" value="1"/>
</dbReference>